<dbReference type="InterPro" id="IPR043729">
    <property type="entry name" value="DUF5672"/>
</dbReference>
<dbReference type="RefSeq" id="WP_010580507.1">
    <property type="nucleotide sequence ID" value="NZ_AHYZ01000084.1"/>
</dbReference>
<sequence>MKKCIIGIPIYKDNLNDTEKISLQRISQCFKNEEIAFIAPISLKFDFTEILSEYQIRRFPDHFFNNRRSYSQLLLSTTFYESFKDYEYLLICQLDVFVFSNRLNEFCNLNYDYIGAPMYFPFGADVGNGGFSLRKITSCIRMLKMRDQIYFNNPWQLSLEMMEDQFFSYCGIKKKLNFKVSNVELAKRFALDACFEVKDKKTEKNIPFAIHKFNFISFSWKEKITELGFNLSEITLKEWKNFKKMPNK</sequence>
<evidence type="ECO:0000313" key="2">
    <source>
        <dbReference type="EMBL" id="AJA34456.1"/>
    </source>
</evidence>
<dbReference type="Pfam" id="PF18922">
    <property type="entry name" value="DUF5672"/>
    <property type="match status" value="1"/>
</dbReference>
<proteinExistence type="predicted"/>
<name>A0A0A7RGU4_9LACO</name>
<organism evidence="2">
    <name type="scientific">Liquorilactobacillus vini DSM 20605</name>
    <dbReference type="NCBI Taxonomy" id="1133569"/>
    <lineage>
        <taxon>Bacteria</taxon>
        <taxon>Bacillati</taxon>
        <taxon>Bacillota</taxon>
        <taxon>Bacilli</taxon>
        <taxon>Lactobacillales</taxon>
        <taxon>Lactobacillaceae</taxon>
        <taxon>Liquorilactobacillus</taxon>
    </lineage>
</organism>
<feature type="domain" description="DUF5672" evidence="1">
    <location>
        <begin position="54"/>
        <end position="211"/>
    </location>
</feature>
<reference evidence="2" key="1">
    <citation type="journal article" date="2014" name="Appl. Environ. Microbiol.">
        <title>Detection and genomic characterization of motility in Lactobacillus curvatus: confirmation of motility in a species outside the Lactobacillus salivarius clade.</title>
        <authorList>
            <person name="Cousin F.J."/>
            <person name="Lynch S.M."/>
            <person name="Harris H.M."/>
            <person name="McCann A."/>
            <person name="Lynch D.B."/>
            <person name="Neville B.A."/>
            <person name="Irisawa T."/>
            <person name="Okada S."/>
            <person name="Endo A."/>
            <person name="O'Toole P.W."/>
        </authorList>
    </citation>
    <scope>NUCLEOTIDE SEQUENCE</scope>
    <source>
        <strain evidence="2">DSM 20605</strain>
    </source>
</reference>
<dbReference type="EMBL" id="KM886873">
    <property type="protein sequence ID" value="AJA34456.1"/>
    <property type="molecule type" value="Genomic_DNA"/>
</dbReference>
<accession>A0A0A7RGU4</accession>
<dbReference type="AlphaFoldDB" id="A0A0A7RGU4"/>
<evidence type="ECO:0000259" key="1">
    <source>
        <dbReference type="Pfam" id="PF18922"/>
    </source>
</evidence>
<protein>
    <recommendedName>
        <fullName evidence="1">DUF5672 domain-containing protein</fullName>
    </recommendedName>
</protein>
<dbReference type="OrthoDB" id="7391526at2"/>